<evidence type="ECO:0000259" key="19">
    <source>
        <dbReference type="Pfam" id="PF03460"/>
    </source>
</evidence>
<dbReference type="PRINTS" id="PR00411">
    <property type="entry name" value="PNDRDTASEI"/>
</dbReference>
<keyword evidence="4 16" id="KW-0004">4Fe-4S</keyword>
<dbReference type="Pfam" id="PF18267">
    <property type="entry name" value="Rubredoxin_C"/>
    <property type="match status" value="1"/>
</dbReference>
<dbReference type="NCBIfam" id="TIGR02374">
    <property type="entry name" value="nitri_red_nirB"/>
    <property type="match status" value="1"/>
</dbReference>
<dbReference type="UniPathway" id="UPA00653"/>
<evidence type="ECO:0000256" key="15">
    <source>
        <dbReference type="PIRNR" id="PIRNR037149"/>
    </source>
</evidence>
<dbReference type="InterPro" id="IPR023753">
    <property type="entry name" value="FAD/NAD-binding_dom"/>
</dbReference>
<dbReference type="GO" id="GO:0050660">
    <property type="term" value="F:flavin adenine dinucleotide binding"/>
    <property type="evidence" value="ECO:0007669"/>
    <property type="project" value="UniProtKB-UniRule"/>
</dbReference>
<feature type="domain" description="NADH-rubredoxin oxidoreductase C-terminal" evidence="22">
    <location>
        <begin position="321"/>
        <end position="388"/>
    </location>
</feature>
<feature type="domain" description="Nitrite/sulphite reductase 4Fe-4S" evidence="18">
    <location>
        <begin position="637"/>
        <end position="770"/>
    </location>
</feature>
<dbReference type="InterPro" id="IPR012744">
    <property type="entry name" value="Nitri_red_NirB"/>
</dbReference>
<dbReference type="PANTHER" id="PTHR43809:SF1">
    <property type="entry name" value="NITRITE REDUCTASE (NADH) LARGE SUBUNIT"/>
    <property type="match status" value="1"/>
</dbReference>
<dbReference type="InterPro" id="IPR052034">
    <property type="entry name" value="NasD-like"/>
</dbReference>
<dbReference type="CDD" id="cd19944">
    <property type="entry name" value="NirB_Fer2_BFD-like_2"/>
    <property type="match status" value="1"/>
</dbReference>
<evidence type="ECO:0000256" key="7">
    <source>
        <dbReference type="ARBA" id="ARBA00022714"/>
    </source>
</evidence>
<keyword evidence="8 16" id="KW-0479">Metal-binding</keyword>
<dbReference type="RefSeq" id="WP_207861844.1">
    <property type="nucleotide sequence ID" value="NZ_JAFREP010000028.1"/>
</dbReference>
<dbReference type="InterPro" id="IPR017121">
    <property type="entry name" value="Nitrite_Rdtase_lsu"/>
</dbReference>
<feature type="binding site" evidence="16">
    <location>
        <position position="690"/>
    </location>
    <ligand>
        <name>[4Fe-4S] cluster</name>
        <dbReference type="ChEBI" id="CHEBI:49883"/>
    </ligand>
</feature>
<dbReference type="PIRSF" id="PIRSF037149">
    <property type="entry name" value="NirB"/>
    <property type="match status" value="1"/>
</dbReference>
<evidence type="ECO:0000259" key="22">
    <source>
        <dbReference type="Pfam" id="PF18267"/>
    </source>
</evidence>
<evidence type="ECO:0000259" key="18">
    <source>
        <dbReference type="Pfam" id="PF01077"/>
    </source>
</evidence>
<dbReference type="InterPro" id="IPR041575">
    <property type="entry name" value="Rubredoxin_C"/>
</dbReference>
<evidence type="ECO:0000256" key="4">
    <source>
        <dbReference type="ARBA" id="ARBA00022485"/>
    </source>
</evidence>
<dbReference type="PRINTS" id="PR00397">
    <property type="entry name" value="SIROHAEM"/>
</dbReference>
<feature type="binding site" evidence="16">
    <location>
        <position position="652"/>
    </location>
    <ligand>
        <name>[4Fe-4S] cluster</name>
        <dbReference type="ChEBI" id="CHEBI:49883"/>
    </ligand>
</feature>
<dbReference type="SUPFAM" id="SSF51905">
    <property type="entry name" value="FAD/NAD(P)-binding domain"/>
    <property type="match status" value="1"/>
</dbReference>
<dbReference type="InterPro" id="IPR036136">
    <property type="entry name" value="Nit/Sulf_reduc_fer-like_dom_sf"/>
</dbReference>
<dbReference type="InterPro" id="IPR036188">
    <property type="entry name" value="FAD/NAD-bd_sf"/>
</dbReference>
<evidence type="ECO:0000256" key="12">
    <source>
        <dbReference type="ARBA" id="ARBA00023014"/>
    </source>
</evidence>
<keyword evidence="13 15" id="KW-0534">Nitrate assimilation</keyword>
<sequence length="820" mass="89176">MAKKEKLVLIGNGPANIKALEHLLALAPDRYDIRIFGAEQHAPYDRVQLSAVLAAEKTKEAIRLQEPAWFDQHKITMHLGTRIADVDRVRRLVFDENQRSYAYDRLLLGCGSNPIMLDLPGKDLGGVLPFRTLTDIERMLASPVAGRKAVVIGGGLLGLEAAHGLEIQGFDVTLVHLCETLMEMQLDPVAGAMLRGAMESRKIKVLTQASTTEVLHDGQGRVAGIRLKDGRQVPADLVVMSVGIRPNIELAQKIGLACKRGILVDDYMGTSDPHIDALGECAEHRGKTFGLVAPLFEMGKVWAGAITQHPDAKPFEGTTTATRLKVSGIDLFSMGRFNGGPECEELVLRDSSLGIYKKLVLKKNTIVGGILYGDVFDAAWYRQLMLEKRDIGPIRDALLFGPSFAQEGADTVNPMAAMPAEMEVCGCNGVCKGSIEKTILEKGLTSLDEVRAHTKASASCGSCTPQVSQILEWVLGEDAATKAPAVETLCGCTSLSQDAIRQRLTELEPMGMSEAMAALGWNTLDGCKKCRPALNYFLLCAFPDAYRDDIRSRFVNERVHANIQKDGTFSVVPRIFGGMTNPDQLRAIADVADKFSIPTVKITGGQRIDLLGVAKQDLPAVWADLNAAGMVSGHAYGKAVRTVKTCVGSEWCRFGVQDSTGMGVALEHQTWGSWTPHKVKLAVSGCPRNCAEATIKDIGVVAVDSGWEIYVGGNGGMKVRVADFLVKAATPEAVMETCCAFLQLYREEARYLERTAPWIERVGMPYVTERIVSDAAGRAALFQRFRETLDQTDPWSKQGVTAEAPGEFRPVEATPYPMNV</sequence>
<dbReference type="InterPro" id="IPR045854">
    <property type="entry name" value="NO2/SO3_Rdtase_4Fe4S_sf"/>
</dbReference>
<organism evidence="23 24">
    <name type="scientific">Acanthopleuribacter pedis</name>
    <dbReference type="NCBI Taxonomy" id="442870"/>
    <lineage>
        <taxon>Bacteria</taxon>
        <taxon>Pseudomonadati</taxon>
        <taxon>Acidobacteriota</taxon>
        <taxon>Holophagae</taxon>
        <taxon>Acanthopleuribacterales</taxon>
        <taxon>Acanthopleuribacteraceae</taxon>
        <taxon>Acanthopleuribacter</taxon>
    </lineage>
</organism>
<dbReference type="Pfam" id="PF07992">
    <property type="entry name" value="Pyr_redox_2"/>
    <property type="match status" value="1"/>
</dbReference>
<feature type="binding site" description="axial binding residue" evidence="16">
    <location>
        <position position="690"/>
    </location>
    <ligand>
        <name>siroheme</name>
        <dbReference type="ChEBI" id="CHEBI:60052"/>
    </ligand>
    <ligandPart>
        <name>Fe</name>
        <dbReference type="ChEBI" id="CHEBI:18248"/>
    </ligandPart>
</feature>
<evidence type="ECO:0000256" key="13">
    <source>
        <dbReference type="ARBA" id="ARBA00023063"/>
    </source>
</evidence>
<keyword evidence="24" id="KW-1185">Reference proteome</keyword>
<comment type="caution">
    <text evidence="23">The sequence shown here is derived from an EMBL/GenBank/DDBJ whole genome shotgun (WGS) entry which is preliminary data.</text>
</comment>
<keyword evidence="7" id="KW-0001">2Fe-2S</keyword>
<keyword evidence="11 16" id="KW-0408">Iron</keyword>
<dbReference type="GO" id="GO:0051539">
    <property type="term" value="F:4 iron, 4 sulfur cluster binding"/>
    <property type="evidence" value="ECO:0007669"/>
    <property type="project" value="UniProtKB-KW"/>
</dbReference>
<evidence type="ECO:0000256" key="5">
    <source>
        <dbReference type="ARBA" id="ARBA00022617"/>
    </source>
</evidence>
<evidence type="ECO:0000313" key="24">
    <source>
        <dbReference type="Proteomes" id="UP000664417"/>
    </source>
</evidence>
<evidence type="ECO:0000256" key="10">
    <source>
        <dbReference type="ARBA" id="ARBA00023002"/>
    </source>
</evidence>
<dbReference type="Gene3D" id="1.10.10.1100">
    <property type="entry name" value="BFD-like [2Fe-2S]-binding domain"/>
    <property type="match status" value="1"/>
</dbReference>
<dbReference type="AlphaFoldDB" id="A0A8J7QAJ8"/>
<evidence type="ECO:0000259" key="20">
    <source>
        <dbReference type="Pfam" id="PF04324"/>
    </source>
</evidence>
<feature type="region of interest" description="Disordered" evidence="17">
    <location>
        <begin position="796"/>
        <end position="820"/>
    </location>
</feature>
<feature type="domain" description="Nitrite/Sulfite reductase ferredoxin-like" evidence="19">
    <location>
        <begin position="563"/>
        <end position="628"/>
    </location>
</feature>
<feature type="domain" description="BFD-like [2Fe-2S]-binding" evidence="20">
    <location>
        <begin position="424"/>
        <end position="472"/>
    </location>
</feature>
<evidence type="ECO:0000256" key="3">
    <source>
        <dbReference type="ARBA" id="ARBA00010429"/>
    </source>
</evidence>
<keyword evidence="9 15" id="KW-0274">FAD</keyword>
<comment type="pathway">
    <text evidence="2">Nitrogen metabolism; nitrate reduction (assimilation).</text>
</comment>
<dbReference type="SUPFAM" id="SSF55124">
    <property type="entry name" value="Nitrite/Sulfite reductase N-terminal domain-like"/>
    <property type="match status" value="1"/>
</dbReference>
<keyword evidence="5 16" id="KW-0349">Heme</keyword>
<dbReference type="CDD" id="cd19943">
    <property type="entry name" value="NirB_Fer2_BFD-like_1"/>
    <property type="match status" value="1"/>
</dbReference>
<dbReference type="InterPro" id="IPR016156">
    <property type="entry name" value="FAD/NAD-linked_Rdtase_dimer_sf"/>
</dbReference>
<keyword evidence="6 15" id="KW-0285">Flavoprotein</keyword>
<evidence type="ECO:0000256" key="8">
    <source>
        <dbReference type="ARBA" id="ARBA00022723"/>
    </source>
</evidence>
<protein>
    <submittedName>
        <fullName evidence="23">NAD(P)/FAD-dependent oxidoreductase</fullName>
    </submittedName>
</protein>
<dbReference type="Gene3D" id="3.30.390.30">
    <property type="match status" value="1"/>
</dbReference>
<dbReference type="Gene3D" id="3.30.413.10">
    <property type="entry name" value="Sulfite Reductase Hemoprotein, domain 1"/>
    <property type="match status" value="1"/>
</dbReference>
<dbReference type="Pfam" id="PF04324">
    <property type="entry name" value="Fer2_BFD"/>
    <property type="match status" value="1"/>
</dbReference>
<comment type="similarity">
    <text evidence="3">Belongs to the nitrite and sulfite reductase 4Fe-4S domain family.</text>
</comment>
<dbReference type="Proteomes" id="UP000664417">
    <property type="component" value="Unassembled WGS sequence"/>
</dbReference>
<dbReference type="InterPro" id="IPR006066">
    <property type="entry name" value="NO2/SO3_Rdtase_FeS/sirohaem_BS"/>
</dbReference>
<dbReference type="GO" id="GO:0020037">
    <property type="term" value="F:heme binding"/>
    <property type="evidence" value="ECO:0007669"/>
    <property type="project" value="InterPro"/>
</dbReference>
<dbReference type="GO" id="GO:0051537">
    <property type="term" value="F:2 iron, 2 sulfur cluster binding"/>
    <property type="evidence" value="ECO:0007669"/>
    <property type="project" value="UniProtKB-KW"/>
</dbReference>
<evidence type="ECO:0000256" key="11">
    <source>
        <dbReference type="ARBA" id="ARBA00023004"/>
    </source>
</evidence>
<evidence type="ECO:0000256" key="14">
    <source>
        <dbReference type="ARBA" id="ARBA00034078"/>
    </source>
</evidence>
<dbReference type="InterPro" id="IPR007419">
    <property type="entry name" value="BFD-like_2Fe2S-bd_dom"/>
</dbReference>
<dbReference type="SUPFAM" id="SSF56014">
    <property type="entry name" value="Nitrite and sulphite reductase 4Fe-4S domain-like"/>
    <property type="match status" value="1"/>
</dbReference>
<dbReference type="InterPro" id="IPR006067">
    <property type="entry name" value="NO2/SO3_Rdtase_4Fe4S_dom"/>
</dbReference>
<keyword evidence="12 16" id="KW-0411">Iron-sulfur</keyword>
<evidence type="ECO:0000313" key="23">
    <source>
        <dbReference type="EMBL" id="MBO1321871.1"/>
    </source>
</evidence>
<feature type="binding site" evidence="16">
    <location>
        <position position="686"/>
    </location>
    <ligand>
        <name>[4Fe-4S] cluster</name>
        <dbReference type="ChEBI" id="CHEBI:49883"/>
    </ligand>
</feature>
<dbReference type="Gene3D" id="3.50.50.60">
    <property type="entry name" value="FAD/NAD(P)-binding domain"/>
    <property type="match status" value="2"/>
</dbReference>
<dbReference type="PROSITE" id="PS00365">
    <property type="entry name" value="NIR_SIR"/>
    <property type="match status" value="1"/>
</dbReference>
<evidence type="ECO:0000256" key="17">
    <source>
        <dbReference type="SAM" id="MobiDB-lite"/>
    </source>
</evidence>
<comment type="cofactor">
    <cofactor evidence="1 15">
        <name>FAD</name>
        <dbReference type="ChEBI" id="CHEBI:57692"/>
    </cofactor>
</comment>
<dbReference type="Pfam" id="PF03460">
    <property type="entry name" value="NIR_SIR_ferr"/>
    <property type="match status" value="1"/>
</dbReference>
<reference evidence="23" key="1">
    <citation type="submission" date="2021-03" db="EMBL/GenBank/DDBJ databases">
        <authorList>
            <person name="Wang G."/>
        </authorList>
    </citation>
    <scope>NUCLEOTIDE SEQUENCE</scope>
    <source>
        <strain evidence="23">KCTC 12899</strain>
    </source>
</reference>
<evidence type="ECO:0000256" key="16">
    <source>
        <dbReference type="PIRSR" id="PIRSR037149-1"/>
    </source>
</evidence>
<dbReference type="GO" id="GO:0098809">
    <property type="term" value="F:nitrite reductase activity"/>
    <property type="evidence" value="ECO:0007669"/>
    <property type="project" value="InterPro"/>
</dbReference>
<dbReference type="GO" id="GO:0050661">
    <property type="term" value="F:NADP binding"/>
    <property type="evidence" value="ECO:0007669"/>
    <property type="project" value="UniProtKB-UniRule"/>
</dbReference>
<evidence type="ECO:0000256" key="2">
    <source>
        <dbReference type="ARBA" id="ARBA00005096"/>
    </source>
</evidence>
<dbReference type="PRINTS" id="PR00368">
    <property type="entry name" value="FADPNR"/>
</dbReference>
<comment type="cofactor">
    <cofactor evidence="16">
        <name>siroheme</name>
        <dbReference type="ChEBI" id="CHEBI:60052"/>
    </cofactor>
    <text evidence="16">Binds 1 siroheme per subunit.</text>
</comment>
<comment type="cofactor">
    <cofactor evidence="14">
        <name>[2Fe-2S] cluster</name>
        <dbReference type="ChEBI" id="CHEBI:190135"/>
    </cofactor>
</comment>
<feature type="binding site" evidence="16">
    <location>
        <position position="646"/>
    </location>
    <ligand>
        <name>[4Fe-4S] cluster</name>
        <dbReference type="ChEBI" id="CHEBI:49883"/>
    </ligand>
</feature>
<dbReference type="EMBL" id="JAFREP010000028">
    <property type="protein sequence ID" value="MBO1321871.1"/>
    <property type="molecule type" value="Genomic_DNA"/>
</dbReference>
<dbReference type="InterPro" id="IPR041854">
    <property type="entry name" value="BFD-like_2Fe2S-bd_dom_sf"/>
</dbReference>
<dbReference type="InterPro" id="IPR005117">
    <property type="entry name" value="NiRdtase/SiRdtase_haem-b_fer"/>
</dbReference>
<dbReference type="GO" id="GO:0046872">
    <property type="term" value="F:metal ion binding"/>
    <property type="evidence" value="ECO:0007669"/>
    <property type="project" value="UniProtKB-KW"/>
</dbReference>
<dbReference type="Pfam" id="PF01077">
    <property type="entry name" value="NIR_SIR"/>
    <property type="match status" value="1"/>
</dbReference>
<proteinExistence type="inferred from homology"/>
<evidence type="ECO:0000259" key="21">
    <source>
        <dbReference type="Pfam" id="PF07992"/>
    </source>
</evidence>
<dbReference type="PANTHER" id="PTHR43809">
    <property type="entry name" value="NITRITE REDUCTASE (NADH) LARGE SUBUNIT"/>
    <property type="match status" value="1"/>
</dbReference>
<evidence type="ECO:0000256" key="6">
    <source>
        <dbReference type="ARBA" id="ARBA00022630"/>
    </source>
</evidence>
<evidence type="ECO:0000256" key="9">
    <source>
        <dbReference type="ARBA" id="ARBA00022827"/>
    </source>
</evidence>
<feature type="domain" description="FAD/NAD(P)-binding" evidence="21">
    <location>
        <begin position="6"/>
        <end position="285"/>
    </location>
</feature>
<name>A0A8J7QAJ8_9BACT</name>
<accession>A0A8J7QAJ8</accession>
<dbReference type="GO" id="GO:0042128">
    <property type="term" value="P:nitrate assimilation"/>
    <property type="evidence" value="ECO:0007669"/>
    <property type="project" value="UniProtKB-UniRule"/>
</dbReference>
<evidence type="ECO:0000256" key="1">
    <source>
        <dbReference type="ARBA" id="ARBA00001974"/>
    </source>
</evidence>
<comment type="cofactor">
    <cofactor evidence="16">
        <name>[4Fe-4S] cluster</name>
        <dbReference type="ChEBI" id="CHEBI:49883"/>
    </cofactor>
    <text evidence="16">Binds 1 [4Fe-4S] cluster per subunit.</text>
</comment>
<keyword evidence="10" id="KW-0560">Oxidoreductase</keyword>
<gene>
    <name evidence="23" type="ORF">J3U88_25550</name>
</gene>